<reference evidence="3 4" key="1">
    <citation type="submission" date="2021-03" db="EMBL/GenBank/DDBJ databases">
        <title>Enterococcal diversity collection.</title>
        <authorList>
            <person name="Gilmore M.S."/>
            <person name="Schwartzman J."/>
            <person name="Van Tyne D."/>
            <person name="Martin M."/>
            <person name="Earl A.M."/>
            <person name="Manson A.L."/>
            <person name="Straub T."/>
            <person name="Salamzade R."/>
            <person name="Saavedra J."/>
            <person name="Lebreton F."/>
            <person name="Prichula J."/>
            <person name="Schaufler K."/>
            <person name="Gaca A."/>
            <person name="Sgardioli B."/>
            <person name="Wagenaar J."/>
            <person name="Strong T."/>
        </authorList>
    </citation>
    <scope>NUCLEOTIDE SEQUENCE [LARGE SCALE GENOMIC DNA]</scope>
    <source>
        <strain evidence="3 4">MJM16</strain>
    </source>
</reference>
<keyword evidence="2" id="KW-1133">Transmembrane helix</keyword>
<protein>
    <submittedName>
        <fullName evidence="3">Uncharacterized protein</fullName>
    </submittedName>
</protein>
<accession>A0ABS3HBV6</accession>
<evidence type="ECO:0000313" key="4">
    <source>
        <dbReference type="Proteomes" id="UP000664495"/>
    </source>
</evidence>
<feature type="transmembrane region" description="Helical" evidence="2">
    <location>
        <begin position="60"/>
        <end position="80"/>
    </location>
</feature>
<keyword evidence="2" id="KW-0812">Transmembrane</keyword>
<evidence type="ECO:0000256" key="1">
    <source>
        <dbReference type="SAM" id="Coils"/>
    </source>
</evidence>
<name>A0ABS3HBV6_9ENTE</name>
<dbReference type="Proteomes" id="UP000664495">
    <property type="component" value="Unassembled WGS sequence"/>
</dbReference>
<evidence type="ECO:0000256" key="2">
    <source>
        <dbReference type="SAM" id="Phobius"/>
    </source>
</evidence>
<keyword evidence="1" id="KW-0175">Coiled coil</keyword>
<sequence length="247" mass="28564">MVIVNWVSVGVLIAVFIIACRRIAIKWQIERLRLPRNLPLSFQRKLDYVKQIEQSKHVSALLFLTLFLGVALSLSTFSSFQLNKQLYTLEEKNNALGDRLYKVEKEQKQMNTKLPIKAYPQKGIGLKDYSWEQIFADENREKQYEIENDISEKVAPYFGLSTTLIVLDIPTQTLNIALAGNSGSEENKKQIKDNIKNFAKEAKDIEKLTQITFQMNLLNDNNKKNMYSCTFSRENATENFVLIQEDE</sequence>
<dbReference type="EMBL" id="JAFLVR010000002">
    <property type="protein sequence ID" value="MBO0450941.1"/>
    <property type="molecule type" value="Genomic_DNA"/>
</dbReference>
<gene>
    <name evidence="3" type="ORF">JZO85_01590</name>
</gene>
<feature type="coiled-coil region" evidence="1">
    <location>
        <begin position="181"/>
        <end position="208"/>
    </location>
</feature>
<evidence type="ECO:0000313" key="3">
    <source>
        <dbReference type="EMBL" id="MBO0450941.1"/>
    </source>
</evidence>
<feature type="transmembrane region" description="Helical" evidence="2">
    <location>
        <begin position="6"/>
        <end position="24"/>
    </location>
</feature>
<keyword evidence="4" id="KW-1185">Reference proteome</keyword>
<proteinExistence type="predicted"/>
<keyword evidence="2" id="KW-0472">Membrane</keyword>
<organism evidence="3 4">
    <name type="scientific">Candidatus Enterococcus murrayae</name>
    <dbReference type="NCBI Taxonomy" id="2815321"/>
    <lineage>
        <taxon>Bacteria</taxon>
        <taxon>Bacillati</taxon>
        <taxon>Bacillota</taxon>
        <taxon>Bacilli</taxon>
        <taxon>Lactobacillales</taxon>
        <taxon>Enterococcaceae</taxon>
        <taxon>Enterococcus</taxon>
    </lineage>
</organism>
<comment type="caution">
    <text evidence="3">The sequence shown here is derived from an EMBL/GenBank/DDBJ whole genome shotgun (WGS) entry which is preliminary data.</text>
</comment>